<dbReference type="EMBL" id="BOPG01000077">
    <property type="protein sequence ID" value="GIJ62381.1"/>
    <property type="molecule type" value="Genomic_DNA"/>
</dbReference>
<protein>
    <submittedName>
        <fullName evidence="1">Uncharacterized protein</fullName>
    </submittedName>
</protein>
<sequence>MYNMEHATTTVAKDLPIVRAIVDQKLGLTVEGTSTTLKVAPKVRSKINPGSTVTVKVDNGTAVELVDSSDLAASRAEDKRKQDLTTKISKQLIGNRLAITVVGSALKHLSGDGSQADTLLAGYLAGNWISIDGVDGDGKFSLTIATPAAQFVKPGDETAPSWIITGQVTSFDVVPVPVRVWHFGPGTSSYV</sequence>
<proteinExistence type="predicted"/>
<dbReference type="AlphaFoldDB" id="A0A8J4E5J7"/>
<reference evidence="1" key="1">
    <citation type="submission" date="2021-01" db="EMBL/GenBank/DDBJ databases">
        <title>Whole genome shotgun sequence of Virgisporangium aurantiacum NBRC 16421.</title>
        <authorList>
            <person name="Komaki H."/>
            <person name="Tamura T."/>
        </authorList>
    </citation>
    <scope>NUCLEOTIDE SEQUENCE</scope>
    <source>
        <strain evidence="1">NBRC 16421</strain>
    </source>
</reference>
<dbReference type="Proteomes" id="UP000612585">
    <property type="component" value="Unassembled WGS sequence"/>
</dbReference>
<gene>
    <name evidence="1" type="ORF">Vau01_098970</name>
</gene>
<comment type="caution">
    <text evidence="1">The sequence shown here is derived from an EMBL/GenBank/DDBJ whole genome shotgun (WGS) entry which is preliminary data.</text>
</comment>
<keyword evidence="2" id="KW-1185">Reference proteome</keyword>
<organism evidence="1 2">
    <name type="scientific">Virgisporangium aurantiacum</name>
    <dbReference type="NCBI Taxonomy" id="175570"/>
    <lineage>
        <taxon>Bacteria</taxon>
        <taxon>Bacillati</taxon>
        <taxon>Actinomycetota</taxon>
        <taxon>Actinomycetes</taxon>
        <taxon>Micromonosporales</taxon>
        <taxon>Micromonosporaceae</taxon>
        <taxon>Virgisporangium</taxon>
    </lineage>
</organism>
<evidence type="ECO:0000313" key="1">
    <source>
        <dbReference type="EMBL" id="GIJ62381.1"/>
    </source>
</evidence>
<accession>A0A8J4E5J7</accession>
<name>A0A8J4E5J7_9ACTN</name>
<evidence type="ECO:0000313" key="2">
    <source>
        <dbReference type="Proteomes" id="UP000612585"/>
    </source>
</evidence>